<proteinExistence type="inferred from homology"/>
<dbReference type="PIRSF" id="PIRSF005962">
    <property type="entry name" value="Pept_M20D_amidohydro"/>
    <property type="match status" value="1"/>
</dbReference>
<dbReference type="FunFam" id="3.30.70.360:FF:000001">
    <property type="entry name" value="N-acetyldiaminopimelate deacetylase"/>
    <property type="match status" value="1"/>
</dbReference>
<dbReference type="GO" id="GO:0046872">
    <property type="term" value="F:metal ion binding"/>
    <property type="evidence" value="ECO:0007669"/>
    <property type="project" value="UniProtKB-KW"/>
</dbReference>
<dbReference type="Gene3D" id="3.30.70.360">
    <property type="match status" value="1"/>
</dbReference>
<dbReference type="Pfam" id="PF07687">
    <property type="entry name" value="M20_dimer"/>
    <property type="match status" value="1"/>
</dbReference>
<evidence type="ECO:0000313" key="9">
    <source>
        <dbReference type="Proteomes" id="UP001179952"/>
    </source>
</evidence>
<evidence type="ECO:0000313" key="8">
    <source>
        <dbReference type="EMBL" id="KAK1262456.1"/>
    </source>
</evidence>
<dbReference type="SUPFAM" id="SSF55031">
    <property type="entry name" value="Bacterial exopeptidase dimerisation domain"/>
    <property type="match status" value="1"/>
</dbReference>
<dbReference type="Pfam" id="PF01546">
    <property type="entry name" value="Peptidase_M20"/>
    <property type="match status" value="2"/>
</dbReference>
<dbReference type="InterPro" id="IPR044757">
    <property type="entry name" value="ILR1-like_Hyd"/>
</dbReference>
<evidence type="ECO:0000256" key="6">
    <source>
        <dbReference type="SAM" id="SignalP"/>
    </source>
</evidence>
<dbReference type="CDD" id="cd08017">
    <property type="entry name" value="M20_IAA_Hyd"/>
    <property type="match status" value="1"/>
</dbReference>
<dbReference type="InterPro" id="IPR017439">
    <property type="entry name" value="Amidohydrolase"/>
</dbReference>
<reference evidence="8" key="1">
    <citation type="journal article" date="2023" name="Nat. Commun.">
        <title>Diploid and tetraploid genomes of Acorus and the evolution of monocots.</title>
        <authorList>
            <person name="Ma L."/>
            <person name="Liu K.W."/>
            <person name="Li Z."/>
            <person name="Hsiao Y.Y."/>
            <person name="Qi Y."/>
            <person name="Fu T."/>
            <person name="Tang G.D."/>
            <person name="Zhang D."/>
            <person name="Sun W.H."/>
            <person name="Liu D.K."/>
            <person name="Li Y."/>
            <person name="Chen G.Z."/>
            <person name="Liu X.D."/>
            <person name="Liao X.Y."/>
            <person name="Jiang Y.T."/>
            <person name="Yu X."/>
            <person name="Hao Y."/>
            <person name="Huang J."/>
            <person name="Zhao X.W."/>
            <person name="Ke S."/>
            <person name="Chen Y.Y."/>
            <person name="Wu W.L."/>
            <person name="Hsu J.L."/>
            <person name="Lin Y.F."/>
            <person name="Huang M.D."/>
            <person name="Li C.Y."/>
            <person name="Huang L."/>
            <person name="Wang Z.W."/>
            <person name="Zhao X."/>
            <person name="Zhong W.Y."/>
            <person name="Peng D.H."/>
            <person name="Ahmad S."/>
            <person name="Lan S."/>
            <person name="Zhang J.S."/>
            <person name="Tsai W.C."/>
            <person name="Van de Peer Y."/>
            <person name="Liu Z.J."/>
        </authorList>
    </citation>
    <scope>NUCLEOTIDE SEQUENCE</scope>
    <source>
        <strain evidence="8">SCP</strain>
    </source>
</reference>
<dbReference type="Gene3D" id="3.40.630.10">
    <property type="entry name" value="Zn peptidases"/>
    <property type="match status" value="2"/>
</dbReference>
<dbReference type="AlphaFoldDB" id="A0AAV9ADR5"/>
<keyword evidence="3 6" id="KW-0732">Signal</keyword>
<dbReference type="EMBL" id="JAUJYN010000010">
    <property type="protein sequence ID" value="KAK1262456.1"/>
    <property type="molecule type" value="Genomic_DNA"/>
</dbReference>
<dbReference type="PANTHER" id="PTHR11014:SF140">
    <property type="entry name" value="IAA-AMINO ACID HYDROLASE ILR1-LIKE 3"/>
    <property type="match status" value="1"/>
</dbReference>
<dbReference type="GO" id="GO:0016787">
    <property type="term" value="F:hydrolase activity"/>
    <property type="evidence" value="ECO:0007669"/>
    <property type="project" value="UniProtKB-KW"/>
</dbReference>
<evidence type="ECO:0000256" key="2">
    <source>
        <dbReference type="ARBA" id="ARBA00006153"/>
    </source>
</evidence>
<evidence type="ECO:0000259" key="7">
    <source>
        <dbReference type="Pfam" id="PF07687"/>
    </source>
</evidence>
<keyword evidence="4 8" id="KW-0378">Hydrolase</keyword>
<dbReference type="NCBIfam" id="TIGR01891">
    <property type="entry name" value="amidohydrolases"/>
    <property type="match status" value="1"/>
</dbReference>
<dbReference type="InterPro" id="IPR036264">
    <property type="entry name" value="Bact_exopeptidase_dim_dom"/>
</dbReference>
<feature type="binding site" evidence="5">
    <location>
        <position position="148"/>
    </location>
    <ligand>
        <name>Mn(2+)</name>
        <dbReference type="ChEBI" id="CHEBI:29035"/>
        <label>2</label>
    </ligand>
</feature>
<dbReference type="InterPro" id="IPR002933">
    <property type="entry name" value="Peptidase_M20"/>
</dbReference>
<feature type="binding site" evidence="5">
    <location>
        <position position="242"/>
    </location>
    <ligand>
        <name>Mn(2+)</name>
        <dbReference type="ChEBI" id="CHEBI:29035"/>
        <label>2</label>
    </ligand>
</feature>
<accession>A0AAV9ADR5</accession>
<dbReference type="SUPFAM" id="SSF53187">
    <property type="entry name" value="Zn-dependent exopeptidases"/>
    <property type="match status" value="2"/>
</dbReference>
<feature type="signal peptide" evidence="6">
    <location>
        <begin position="1"/>
        <end position="32"/>
    </location>
</feature>
<keyword evidence="9" id="KW-1185">Reference proteome</keyword>
<comment type="caution">
    <text evidence="8">The sequence shown here is derived from an EMBL/GenBank/DDBJ whole genome shotgun (WGS) entry which is preliminary data.</text>
</comment>
<feature type="chain" id="PRO_5043956296" evidence="6">
    <location>
        <begin position="33"/>
        <end position="449"/>
    </location>
</feature>
<comment type="function">
    <text evidence="1">Hydrolyzes certain amino acid conjugates of the plant growth regulator indole-3-acetic acid (IAA).</text>
</comment>
<reference evidence="8" key="2">
    <citation type="submission" date="2023-06" db="EMBL/GenBank/DDBJ databases">
        <authorList>
            <person name="Ma L."/>
            <person name="Liu K.-W."/>
            <person name="Li Z."/>
            <person name="Hsiao Y.-Y."/>
            <person name="Qi Y."/>
            <person name="Fu T."/>
            <person name="Tang G."/>
            <person name="Zhang D."/>
            <person name="Sun W.-H."/>
            <person name="Liu D.-K."/>
            <person name="Li Y."/>
            <person name="Chen G.-Z."/>
            <person name="Liu X.-D."/>
            <person name="Liao X.-Y."/>
            <person name="Jiang Y.-T."/>
            <person name="Yu X."/>
            <person name="Hao Y."/>
            <person name="Huang J."/>
            <person name="Zhao X.-W."/>
            <person name="Ke S."/>
            <person name="Chen Y.-Y."/>
            <person name="Wu W.-L."/>
            <person name="Hsu J.-L."/>
            <person name="Lin Y.-F."/>
            <person name="Huang M.-D."/>
            <person name="Li C.-Y."/>
            <person name="Huang L."/>
            <person name="Wang Z.-W."/>
            <person name="Zhao X."/>
            <person name="Zhong W.-Y."/>
            <person name="Peng D.-H."/>
            <person name="Ahmad S."/>
            <person name="Lan S."/>
            <person name="Zhang J.-S."/>
            <person name="Tsai W.-C."/>
            <person name="Van De Peer Y."/>
            <person name="Liu Z.-J."/>
        </authorList>
    </citation>
    <scope>NUCLEOTIDE SEQUENCE</scope>
    <source>
        <strain evidence="8">SCP</strain>
        <tissue evidence="8">Leaves</tissue>
    </source>
</reference>
<dbReference type="PANTHER" id="PTHR11014">
    <property type="entry name" value="PEPTIDASE M20 FAMILY MEMBER"/>
    <property type="match status" value="1"/>
</dbReference>
<name>A0AAV9ADR5_ACOGR</name>
<evidence type="ECO:0000256" key="5">
    <source>
        <dbReference type="PIRSR" id="PIRSR005962-1"/>
    </source>
</evidence>
<evidence type="ECO:0000256" key="3">
    <source>
        <dbReference type="ARBA" id="ARBA00022729"/>
    </source>
</evidence>
<feature type="binding site" evidence="5">
    <location>
        <position position="218"/>
    </location>
    <ligand>
        <name>Mn(2+)</name>
        <dbReference type="ChEBI" id="CHEBI:29035"/>
        <label>2</label>
    </ligand>
</feature>
<dbReference type="InterPro" id="IPR011650">
    <property type="entry name" value="Peptidase_M20_dimer"/>
</dbReference>
<gene>
    <name evidence="8" type="ORF">QJS04_geneDACA018753</name>
</gene>
<dbReference type="GO" id="GO:0009850">
    <property type="term" value="P:auxin metabolic process"/>
    <property type="evidence" value="ECO:0007669"/>
    <property type="project" value="InterPro"/>
</dbReference>
<evidence type="ECO:0000256" key="1">
    <source>
        <dbReference type="ARBA" id="ARBA00003007"/>
    </source>
</evidence>
<feature type="binding site" evidence="5">
    <location>
        <position position="150"/>
    </location>
    <ligand>
        <name>Mn(2+)</name>
        <dbReference type="ChEBI" id="CHEBI:29035"/>
        <label>2</label>
    </ligand>
</feature>
<evidence type="ECO:0000256" key="4">
    <source>
        <dbReference type="ARBA" id="ARBA00022801"/>
    </source>
</evidence>
<comment type="cofactor">
    <cofactor evidence="5">
        <name>Mn(2+)</name>
        <dbReference type="ChEBI" id="CHEBI:29035"/>
    </cofactor>
    <text evidence="5">The Mn(2+) ion enhances activity.</text>
</comment>
<protein>
    <submittedName>
        <fullName evidence="8">IAA-amino acid hydrolase ILR1-like 5</fullName>
    </submittedName>
</protein>
<comment type="similarity">
    <text evidence="2">Belongs to the peptidase M20 family.</text>
</comment>
<keyword evidence="5" id="KW-0479">Metal-binding</keyword>
<keyword evidence="5" id="KW-0464">Manganese</keyword>
<sequence>MVVELKKSTHLHLQLNMMLLLLLAITLISTAAHRSNASPPPPSPTSNIDLLLRWANEDKPWLVSTRREIHRHPELRFQEHNTSSLIRRELDLLGVNYSFPFARTGVVALIGSGSPPFVALRADMDALPLHEMVEWEHKSQVEGVMHGCGHDAHTAMLLGAAKLLHRRRESIKVRGVDKQRHMETQAHARDPEKRVYVYASCEVQMWGTVKLIFQPAEEGGAGAFHMIKEGALEGVEAIFGMHVDYRLPTGSIASLPGPVQAAVCFFEAKIEGKGGHAAGPHMSVDPVVAASFAILTLQQLVSREADPLESHVVSVTFVKGGEALNVIPPVIEFGGTLRSLTTKGLHQLQRRVQEVIEGQASVHQSRAFVSMKEDEYPAYPAVENDEALVRHVERVGALLLGPEKLKKLEKVMAGEDFAFYQQLIPDEDVLPIGAALHAALAETYLDEHQ</sequence>
<organism evidence="8 9">
    <name type="scientific">Acorus gramineus</name>
    <name type="common">Dwarf sweet flag</name>
    <dbReference type="NCBI Taxonomy" id="55184"/>
    <lineage>
        <taxon>Eukaryota</taxon>
        <taxon>Viridiplantae</taxon>
        <taxon>Streptophyta</taxon>
        <taxon>Embryophyta</taxon>
        <taxon>Tracheophyta</taxon>
        <taxon>Spermatophyta</taxon>
        <taxon>Magnoliopsida</taxon>
        <taxon>Liliopsida</taxon>
        <taxon>Acoraceae</taxon>
        <taxon>Acorus</taxon>
    </lineage>
</organism>
<feature type="domain" description="Peptidase M20 dimerisation" evidence="7">
    <location>
        <begin position="266"/>
        <end position="359"/>
    </location>
</feature>
<dbReference type="Proteomes" id="UP001179952">
    <property type="component" value="Unassembled WGS sequence"/>
</dbReference>